<sequence length="79" mass="9169">MIHAKLAGQRGRHVAEMVYVVAKMTLISTYFFTQYFVNNKALRRNPKFPCKALYFFKHSGVIFAPALLDRNQNPKPIRP</sequence>
<evidence type="ECO:0000256" key="1">
    <source>
        <dbReference type="SAM" id="Phobius"/>
    </source>
</evidence>
<comment type="caution">
    <text evidence="2">The sequence shown here is derived from an EMBL/GenBank/DDBJ whole genome shotgun (WGS) entry which is preliminary data.</text>
</comment>
<reference evidence="2 3" key="1">
    <citation type="submission" date="2016-04" db="EMBL/GenBank/DDBJ databases">
        <authorList>
            <person name="Chen L."/>
            <person name="Zhuang W."/>
            <person name="Wang G."/>
        </authorList>
    </citation>
    <scope>NUCLEOTIDE SEQUENCE [LARGE SCALE GENOMIC DNA]</scope>
    <source>
        <strain evidence="3">GR20</strain>
    </source>
</reference>
<keyword evidence="1" id="KW-0812">Transmembrane</keyword>
<keyword evidence="1" id="KW-0472">Membrane</keyword>
<proteinExistence type="predicted"/>
<keyword evidence="3" id="KW-1185">Reference proteome</keyword>
<dbReference type="EMBL" id="LWBO01000003">
    <property type="protein sequence ID" value="OQP52959.1"/>
    <property type="molecule type" value="Genomic_DNA"/>
</dbReference>
<name>A0ABX3P1T1_9BACT</name>
<protein>
    <submittedName>
        <fullName evidence="2">Uncharacterized protein</fullName>
    </submittedName>
</protein>
<keyword evidence="1" id="KW-1133">Transmembrane helix</keyword>
<organism evidence="2 3">
    <name type="scientific">Niastella koreensis</name>
    <dbReference type="NCBI Taxonomy" id="354356"/>
    <lineage>
        <taxon>Bacteria</taxon>
        <taxon>Pseudomonadati</taxon>
        <taxon>Bacteroidota</taxon>
        <taxon>Chitinophagia</taxon>
        <taxon>Chitinophagales</taxon>
        <taxon>Chitinophagaceae</taxon>
        <taxon>Niastella</taxon>
    </lineage>
</organism>
<dbReference type="Proteomes" id="UP000192277">
    <property type="component" value="Unassembled WGS sequence"/>
</dbReference>
<feature type="transmembrane region" description="Helical" evidence="1">
    <location>
        <begin position="17"/>
        <end position="37"/>
    </location>
</feature>
<gene>
    <name evidence="2" type="ORF">A4D02_21380</name>
</gene>
<evidence type="ECO:0000313" key="2">
    <source>
        <dbReference type="EMBL" id="OQP52959.1"/>
    </source>
</evidence>
<accession>A0ABX3P1T1</accession>
<evidence type="ECO:0000313" key="3">
    <source>
        <dbReference type="Proteomes" id="UP000192277"/>
    </source>
</evidence>